<feature type="region of interest" description="Disordered" evidence="1">
    <location>
        <begin position="1"/>
        <end position="24"/>
    </location>
</feature>
<dbReference type="Proteomes" id="UP000054248">
    <property type="component" value="Unassembled WGS sequence"/>
</dbReference>
<accession>A0A0C3QA56</accession>
<reference evidence="2 3" key="1">
    <citation type="submission" date="2014-04" db="EMBL/GenBank/DDBJ databases">
        <authorList>
            <consortium name="DOE Joint Genome Institute"/>
            <person name="Kuo A."/>
            <person name="Girlanda M."/>
            <person name="Perotto S."/>
            <person name="Kohler A."/>
            <person name="Nagy L.G."/>
            <person name="Floudas D."/>
            <person name="Copeland A."/>
            <person name="Barry K.W."/>
            <person name="Cichocki N."/>
            <person name="Veneault-Fourrey C."/>
            <person name="LaButti K."/>
            <person name="Lindquist E.A."/>
            <person name="Lipzen A."/>
            <person name="Lundell T."/>
            <person name="Morin E."/>
            <person name="Murat C."/>
            <person name="Sun H."/>
            <person name="Tunlid A."/>
            <person name="Henrissat B."/>
            <person name="Grigoriev I.V."/>
            <person name="Hibbett D.S."/>
            <person name="Martin F."/>
            <person name="Nordberg H.P."/>
            <person name="Cantor M.N."/>
            <person name="Hua S.X."/>
        </authorList>
    </citation>
    <scope>NUCLEOTIDE SEQUENCE [LARGE SCALE GENOMIC DNA]</scope>
    <source>
        <strain evidence="2 3">MUT 4182</strain>
    </source>
</reference>
<dbReference type="SUPFAM" id="SSF144232">
    <property type="entry name" value="HIT/MYND zinc finger-like"/>
    <property type="match status" value="1"/>
</dbReference>
<reference evidence="3" key="2">
    <citation type="submission" date="2015-01" db="EMBL/GenBank/DDBJ databases">
        <title>Evolutionary Origins and Diversification of the Mycorrhizal Mutualists.</title>
        <authorList>
            <consortium name="DOE Joint Genome Institute"/>
            <consortium name="Mycorrhizal Genomics Consortium"/>
            <person name="Kohler A."/>
            <person name="Kuo A."/>
            <person name="Nagy L.G."/>
            <person name="Floudas D."/>
            <person name="Copeland A."/>
            <person name="Barry K.W."/>
            <person name="Cichocki N."/>
            <person name="Veneault-Fourrey C."/>
            <person name="LaButti K."/>
            <person name="Lindquist E.A."/>
            <person name="Lipzen A."/>
            <person name="Lundell T."/>
            <person name="Morin E."/>
            <person name="Murat C."/>
            <person name="Riley R."/>
            <person name="Ohm R."/>
            <person name="Sun H."/>
            <person name="Tunlid A."/>
            <person name="Henrissat B."/>
            <person name="Grigoriev I.V."/>
            <person name="Hibbett D.S."/>
            <person name="Martin F."/>
        </authorList>
    </citation>
    <scope>NUCLEOTIDE SEQUENCE [LARGE SCALE GENOMIC DNA]</scope>
    <source>
        <strain evidence="3">MUT 4182</strain>
    </source>
</reference>
<gene>
    <name evidence="2" type="ORF">M407DRAFT_132510</name>
</gene>
<dbReference type="Gene3D" id="6.10.140.2220">
    <property type="match status" value="1"/>
</dbReference>
<proteinExistence type="predicted"/>
<dbReference type="AlphaFoldDB" id="A0A0C3QA56"/>
<dbReference type="OrthoDB" id="3149405at2759"/>
<name>A0A0C3QA56_9AGAM</name>
<keyword evidence="3" id="KW-1185">Reference proteome</keyword>
<evidence type="ECO:0000313" key="2">
    <source>
        <dbReference type="EMBL" id="KIO20944.1"/>
    </source>
</evidence>
<dbReference type="EMBL" id="KN823155">
    <property type="protein sequence ID" value="KIO20944.1"/>
    <property type="molecule type" value="Genomic_DNA"/>
</dbReference>
<protein>
    <recommendedName>
        <fullName evidence="4">MYND-type domain-containing protein</fullName>
    </recommendedName>
</protein>
<sequence length="245" mass="27723">MDELQITSNRKKARKPTTSKPTDIRAFELTVPHLPAGPTSSGQPLRNPLPLALSFEVIQYLDLENSIELQTHYYLILPEESDLDPELNPLFLKLDAEDAPPPTGFEVGLKEGKHEFWFDTRTHQDAAVLLEQLVEKKILEKVDPPQHHTPAGYDGLGEGYPLVRVAIQEKEMAKRCGYDGIWEQRTDQERLAVCGGCKLAWPIRFCDEDCQVMSWKKGQPTPHRKTCKKVKAIEKAPIDEVTTKA</sequence>
<dbReference type="HOGENOM" id="CLU_1134260_0_0_1"/>
<evidence type="ECO:0008006" key="4">
    <source>
        <dbReference type="Google" id="ProtNLM"/>
    </source>
</evidence>
<evidence type="ECO:0000313" key="3">
    <source>
        <dbReference type="Proteomes" id="UP000054248"/>
    </source>
</evidence>
<evidence type="ECO:0000256" key="1">
    <source>
        <dbReference type="SAM" id="MobiDB-lite"/>
    </source>
</evidence>
<organism evidence="2 3">
    <name type="scientific">Tulasnella calospora MUT 4182</name>
    <dbReference type="NCBI Taxonomy" id="1051891"/>
    <lineage>
        <taxon>Eukaryota</taxon>
        <taxon>Fungi</taxon>
        <taxon>Dikarya</taxon>
        <taxon>Basidiomycota</taxon>
        <taxon>Agaricomycotina</taxon>
        <taxon>Agaricomycetes</taxon>
        <taxon>Cantharellales</taxon>
        <taxon>Tulasnellaceae</taxon>
        <taxon>Tulasnella</taxon>
    </lineage>
</organism>